<dbReference type="PROSITE" id="PS51257">
    <property type="entry name" value="PROKAR_LIPOPROTEIN"/>
    <property type="match status" value="1"/>
</dbReference>
<evidence type="ECO:0000256" key="2">
    <source>
        <dbReference type="SAM" id="SignalP"/>
    </source>
</evidence>
<evidence type="ECO:0008006" key="5">
    <source>
        <dbReference type="Google" id="ProtNLM"/>
    </source>
</evidence>
<proteinExistence type="predicted"/>
<sequence>MTRTRALAVLLGALLTACGTPSAEPHPSTGAPVPLPSVASAASSGAPASSAPAASPVASPVPAPTLIAFAMVPTAGTGGAAEVTDPDQIDRLTGAPPEVIGAARAAVARNLGPGNRLFAFVLPGCRNTGATVAIQAGRITAALTGGEGVACFAAEWFLAVFAVPATLVTPGTRVG</sequence>
<dbReference type="AlphaFoldDB" id="A0A8J3YZJ5"/>
<keyword evidence="2" id="KW-0732">Signal</keyword>
<gene>
    <name evidence="3" type="ORF">Vau01_024200</name>
</gene>
<dbReference type="RefSeq" id="WP_203990744.1">
    <property type="nucleotide sequence ID" value="NZ_BOPG01000012.1"/>
</dbReference>
<reference evidence="3" key="1">
    <citation type="submission" date="2021-01" db="EMBL/GenBank/DDBJ databases">
        <title>Whole genome shotgun sequence of Virgisporangium aurantiacum NBRC 16421.</title>
        <authorList>
            <person name="Komaki H."/>
            <person name="Tamura T."/>
        </authorList>
    </citation>
    <scope>NUCLEOTIDE SEQUENCE</scope>
    <source>
        <strain evidence="3">NBRC 16421</strain>
    </source>
</reference>
<keyword evidence="4" id="KW-1185">Reference proteome</keyword>
<feature type="region of interest" description="Disordered" evidence="1">
    <location>
        <begin position="21"/>
        <end position="55"/>
    </location>
</feature>
<protein>
    <recommendedName>
        <fullName evidence="5">Lipoprotein</fullName>
    </recommendedName>
</protein>
<accession>A0A8J3YZJ5</accession>
<feature type="signal peptide" evidence="2">
    <location>
        <begin position="1"/>
        <end position="23"/>
    </location>
</feature>
<feature type="chain" id="PRO_5035211859" description="Lipoprotein" evidence="2">
    <location>
        <begin position="24"/>
        <end position="175"/>
    </location>
</feature>
<evidence type="ECO:0000313" key="4">
    <source>
        <dbReference type="Proteomes" id="UP000612585"/>
    </source>
</evidence>
<feature type="compositionally biased region" description="Low complexity" evidence="1">
    <location>
        <begin position="36"/>
        <end position="55"/>
    </location>
</feature>
<dbReference type="EMBL" id="BOPG01000012">
    <property type="protein sequence ID" value="GIJ54904.1"/>
    <property type="molecule type" value="Genomic_DNA"/>
</dbReference>
<dbReference type="Proteomes" id="UP000612585">
    <property type="component" value="Unassembled WGS sequence"/>
</dbReference>
<comment type="caution">
    <text evidence="3">The sequence shown here is derived from an EMBL/GenBank/DDBJ whole genome shotgun (WGS) entry which is preliminary data.</text>
</comment>
<evidence type="ECO:0000256" key="1">
    <source>
        <dbReference type="SAM" id="MobiDB-lite"/>
    </source>
</evidence>
<organism evidence="3 4">
    <name type="scientific">Virgisporangium aurantiacum</name>
    <dbReference type="NCBI Taxonomy" id="175570"/>
    <lineage>
        <taxon>Bacteria</taxon>
        <taxon>Bacillati</taxon>
        <taxon>Actinomycetota</taxon>
        <taxon>Actinomycetes</taxon>
        <taxon>Micromonosporales</taxon>
        <taxon>Micromonosporaceae</taxon>
        <taxon>Virgisporangium</taxon>
    </lineage>
</organism>
<evidence type="ECO:0000313" key="3">
    <source>
        <dbReference type="EMBL" id="GIJ54904.1"/>
    </source>
</evidence>
<name>A0A8J3YZJ5_9ACTN</name>